<sequence length="51" mass="5621">GRHTSQSSGRWDPDDPGHAGDRPGRVSMHGQKCGWRGEDLRGHLAILQITM</sequence>
<protein>
    <submittedName>
        <fullName evidence="2">Uncharacterized protein</fullName>
    </submittedName>
</protein>
<accession>A0ABD0P9R9</accession>
<comment type="caution">
    <text evidence="2">The sequence shown here is derived from an EMBL/GenBank/DDBJ whole genome shotgun (WGS) entry which is preliminary data.</text>
</comment>
<gene>
    <name evidence="2" type="ORF">M9458_035258</name>
</gene>
<keyword evidence="3" id="KW-1185">Reference proteome</keyword>
<feature type="region of interest" description="Disordered" evidence="1">
    <location>
        <begin position="1"/>
        <end position="35"/>
    </location>
</feature>
<proteinExistence type="predicted"/>
<organism evidence="2 3">
    <name type="scientific">Cirrhinus mrigala</name>
    <name type="common">Mrigala</name>
    <dbReference type="NCBI Taxonomy" id="683832"/>
    <lineage>
        <taxon>Eukaryota</taxon>
        <taxon>Metazoa</taxon>
        <taxon>Chordata</taxon>
        <taxon>Craniata</taxon>
        <taxon>Vertebrata</taxon>
        <taxon>Euteleostomi</taxon>
        <taxon>Actinopterygii</taxon>
        <taxon>Neopterygii</taxon>
        <taxon>Teleostei</taxon>
        <taxon>Ostariophysi</taxon>
        <taxon>Cypriniformes</taxon>
        <taxon>Cyprinidae</taxon>
        <taxon>Labeoninae</taxon>
        <taxon>Labeonini</taxon>
        <taxon>Cirrhinus</taxon>
    </lineage>
</organism>
<feature type="non-terminal residue" evidence="2">
    <location>
        <position position="1"/>
    </location>
</feature>
<feature type="compositionally biased region" description="Basic and acidic residues" evidence="1">
    <location>
        <begin position="11"/>
        <end position="24"/>
    </location>
</feature>
<dbReference type="Proteomes" id="UP001529510">
    <property type="component" value="Unassembled WGS sequence"/>
</dbReference>
<evidence type="ECO:0000313" key="3">
    <source>
        <dbReference type="Proteomes" id="UP001529510"/>
    </source>
</evidence>
<dbReference type="EMBL" id="JAMKFB020000017">
    <property type="protein sequence ID" value="KAL0170662.1"/>
    <property type="molecule type" value="Genomic_DNA"/>
</dbReference>
<name>A0ABD0P9R9_CIRMR</name>
<evidence type="ECO:0000256" key="1">
    <source>
        <dbReference type="SAM" id="MobiDB-lite"/>
    </source>
</evidence>
<evidence type="ECO:0000313" key="2">
    <source>
        <dbReference type="EMBL" id="KAL0170662.1"/>
    </source>
</evidence>
<dbReference type="AlphaFoldDB" id="A0ABD0P9R9"/>
<reference evidence="2 3" key="1">
    <citation type="submission" date="2024-05" db="EMBL/GenBank/DDBJ databases">
        <title>Genome sequencing and assembly of Indian major carp, Cirrhinus mrigala (Hamilton, 1822).</title>
        <authorList>
            <person name="Mohindra V."/>
            <person name="Chowdhury L.M."/>
            <person name="Lal K."/>
            <person name="Jena J.K."/>
        </authorList>
    </citation>
    <scope>NUCLEOTIDE SEQUENCE [LARGE SCALE GENOMIC DNA]</scope>
    <source>
        <strain evidence="2">CM1030</strain>
        <tissue evidence="2">Blood</tissue>
    </source>
</reference>